<comment type="caution">
    <text evidence="7">The sequence shown here is derived from an EMBL/GenBank/DDBJ whole genome shotgun (WGS) entry which is preliminary data.</text>
</comment>
<dbReference type="Gene3D" id="3.30.70.330">
    <property type="match status" value="1"/>
</dbReference>
<comment type="subunit">
    <text evidence="6">Part of the 50S ribosomal subunit. Contacts protein L29, and trigger factor when it is bound to the ribosome.</text>
</comment>
<organism evidence="7 8">
    <name type="scientific">Sediminicurvatus halobius</name>
    <dbReference type="NCBI Taxonomy" id="2182432"/>
    <lineage>
        <taxon>Bacteria</taxon>
        <taxon>Pseudomonadati</taxon>
        <taxon>Pseudomonadota</taxon>
        <taxon>Gammaproteobacteria</taxon>
        <taxon>Chromatiales</taxon>
        <taxon>Ectothiorhodospiraceae</taxon>
        <taxon>Sediminicurvatus</taxon>
    </lineage>
</organism>
<dbReference type="OrthoDB" id="9793353at2"/>
<keyword evidence="8" id="KW-1185">Reference proteome</keyword>
<evidence type="ECO:0000313" key="8">
    <source>
        <dbReference type="Proteomes" id="UP000245474"/>
    </source>
</evidence>
<dbReference type="AlphaFoldDB" id="A0A2U2MZF4"/>
<dbReference type="NCBIfam" id="NF004363">
    <property type="entry name" value="PRK05738.2-4"/>
    <property type="match status" value="1"/>
</dbReference>
<evidence type="ECO:0000256" key="4">
    <source>
        <dbReference type="ARBA" id="ARBA00022980"/>
    </source>
</evidence>
<dbReference type="GO" id="GO:0005840">
    <property type="term" value="C:ribosome"/>
    <property type="evidence" value="ECO:0007669"/>
    <property type="project" value="UniProtKB-KW"/>
</dbReference>
<keyword evidence="2 6" id="KW-0699">rRNA-binding</keyword>
<dbReference type="GO" id="GO:0003735">
    <property type="term" value="F:structural constituent of ribosome"/>
    <property type="evidence" value="ECO:0007669"/>
    <property type="project" value="InterPro"/>
</dbReference>
<dbReference type="GO" id="GO:0019843">
    <property type="term" value="F:rRNA binding"/>
    <property type="evidence" value="ECO:0007669"/>
    <property type="project" value="UniProtKB-UniRule"/>
</dbReference>
<evidence type="ECO:0000256" key="6">
    <source>
        <dbReference type="HAMAP-Rule" id="MF_01369"/>
    </source>
</evidence>
<keyword evidence="4 6" id="KW-0689">Ribosomal protein</keyword>
<dbReference type="InterPro" id="IPR012677">
    <property type="entry name" value="Nucleotide-bd_a/b_plait_sf"/>
</dbReference>
<dbReference type="Pfam" id="PF00276">
    <property type="entry name" value="Ribosomal_L23"/>
    <property type="match status" value="1"/>
</dbReference>
<comment type="similarity">
    <text evidence="1 6">Belongs to the universal ribosomal protein uL23 family.</text>
</comment>
<gene>
    <name evidence="6" type="primary">rplW</name>
    <name evidence="7" type="ORF">DEM34_13275</name>
</gene>
<proteinExistence type="inferred from homology"/>
<evidence type="ECO:0000256" key="3">
    <source>
        <dbReference type="ARBA" id="ARBA00022884"/>
    </source>
</evidence>
<dbReference type="SUPFAM" id="SSF54189">
    <property type="entry name" value="Ribosomal proteins S24e, L23 and L15e"/>
    <property type="match status" value="1"/>
</dbReference>
<evidence type="ECO:0000256" key="2">
    <source>
        <dbReference type="ARBA" id="ARBA00022730"/>
    </source>
</evidence>
<name>A0A2U2MZF4_9GAMM</name>
<dbReference type="InterPro" id="IPR012678">
    <property type="entry name" value="Ribosomal_uL23/eL15/eS24_sf"/>
</dbReference>
<dbReference type="HAMAP" id="MF_01369_B">
    <property type="entry name" value="Ribosomal_uL23_B"/>
    <property type="match status" value="1"/>
</dbReference>
<reference evidence="7 8" key="1">
    <citation type="submission" date="2018-05" db="EMBL/GenBank/DDBJ databases">
        <title>Spiribacter halobius sp. nov., a moderately halophilic bacterium isolated from marine solar saltern.</title>
        <authorList>
            <person name="Zheng W.-S."/>
            <person name="Lu D.-C."/>
            <person name="Du Z.-J."/>
        </authorList>
    </citation>
    <scope>NUCLEOTIDE SEQUENCE [LARGE SCALE GENOMIC DNA]</scope>
    <source>
        <strain evidence="7 8">E85</strain>
    </source>
</reference>
<comment type="function">
    <text evidence="6">One of the early assembly proteins it binds 23S rRNA. One of the proteins that surrounds the polypeptide exit tunnel on the outside of the ribosome. Forms the main docking site for trigger factor binding to the ribosome.</text>
</comment>
<dbReference type="FunFam" id="3.30.70.330:FF:000001">
    <property type="entry name" value="50S ribosomal protein L23"/>
    <property type="match status" value="1"/>
</dbReference>
<dbReference type="Proteomes" id="UP000245474">
    <property type="component" value="Unassembled WGS sequence"/>
</dbReference>
<evidence type="ECO:0000313" key="7">
    <source>
        <dbReference type="EMBL" id="PWG62104.1"/>
    </source>
</evidence>
<sequence>MNQERIYQILRGPHVSEKSTLIADEANQVVFQVARDANKREIKAAVEQLFEVKVRDVRVANVNGKRKGFGRIRGRRPDWKKAYVALAAGEELDFIGGAE</sequence>
<dbReference type="GO" id="GO:1990904">
    <property type="term" value="C:ribonucleoprotein complex"/>
    <property type="evidence" value="ECO:0007669"/>
    <property type="project" value="UniProtKB-KW"/>
</dbReference>
<evidence type="ECO:0000256" key="5">
    <source>
        <dbReference type="ARBA" id="ARBA00023274"/>
    </source>
</evidence>
<dbReference type="RefSeq" id="WP_109679307.1">
    <property type="nucleotide sequence ID" value="NZ_CP086615.1"/>
</dbReference>
<protein>
    <recommendedName>
        <fullName evidence="6">Large ribosomal subunit protein uL23</fullName>
    </recommendedName>
</protein>
<dbReference type="NCBIfam" id="NF004359">
    <property type="entry name" value="PRK05738.1-3"/>
    <property type="match status" value="1"/>
</dbReference>
<dbReference type="InterPro" id="IPR013025">
    <property type="entry name" value="Ribosomal_uL23-like"/>
</dbReference>
<keyword evidence="5 6" id="KW-0687">Ribonucleoprotein</keyword>
<dbReference type="GO" id="GO:0006412">
    <property type="term" value="P:translation"/>
    <property type="evidence" value="ECO:0007669"/>
    <property type="project" value="UniProtKB-UniRule"/>
</dbReference>
<accession>A0A2U2MZF4</accession>
<dbReference type="PANTHER" id="PTHR11620">
    <property type="entry name" value="60S RIBOSOMAL PROTEIN L23A"/>
    <property type="match status" value="1"/>
</dbReference>
<dbReference type="EMBL" id="QFFI01000022">
    <property type="protein sequence ID" value="PWG62104.1"/>
    <property type="molecule type" value="Genomic_DNA"/>
</dbReference>
<evidence type="ECO:0000256" key="1">
    <source>
        <dbReference type="ARBA" id="ARBA00006700"/>
    </source>
</evidence>
<keyword evidence="3 6" id="KW-0694">RNA-binding</keyword>